<proteinExistence type="predicted"/>
<dbReference type="AlphaFoldDB" id="A0A3M7QIQ5"/>
<dbReference type="Proteomes" id="UP000276133">
    <property type="component" value="Unassembled WGS sequence"/>
</dbReference>
<keyword evidence="2" id="KW-1185">Reference proteome</keyword>
<sequence length="129" mass="14607">MSIFCNIICSRILAKLKETDIGLKSSGALDSVLPFGIEVTMHSYLFRISNRKSIIHSVVLGKLCISSPYSPYFMMKGVLTFVPYCRDILKIFLPSACMTNTQTIRIGLLKKHINIANNWFCDMIICHKN</sequence>
<name>A0A3M7QIQ5_BRAPC</name>
<accession>A0A3M7QIQ5</accession>
<dbReference type="EMBL" id="REGN01006033">
    <property type="protein sequence ID" value="RNA11159.1"/>
    <property type="molecule type" value="Genomic_DNA"/>
</dbReference>
<reference evidence="1 2" key="1">
    <citation type="journal article" date="2018" name="Sci. Rep.">
        <title>Genomic signatures of local adaptation to the degree of environmental predictability in rotifers.</title>
        <authorList>
            <person name="Franch-Gras L."/>
            <person name="Hahn C."/>
            <person name="Garcia-Roger E.M."/>
            <person name="Carmona M.J."/>
            <person name="Serra M."/>
            <person name="Gomez A."/>
        </authorList>
    </citation>
    <scope>NUCLEOTIDE SEQUENCE [LARGE SCALE GENOMIC DNA]</scope>
    <source>
        <strain evidence="1">HYR1</strain>
    </source>
</reference>
<organism evidence="1 2">
    <name type="scientific">Brachionus plicatilis</name>
    <name type="common">Marine rotifer</name>
    <name type="synonym">Brachionus muelleri</name>
    <dbReference type="NCBI Taxonomy" id="10195"/>
    <lineage>
        <taxon>Eukaryota</taxon>
        <taxon>Metazoa</taxon>
        <taxon>Spiralia</taxon>
        <taxon>Gnathifera</taxon>
        <taxon>Rotifera</taxon>
        <taxon>Eurotatoria</taxon>
        <taxon>Monogononta</taxon>
        <taxon>Pseudotrocha</taxon>
        <taxon>Ploima</taxon>
        <taxon>Brachionidae</taxon>
        <taxon>Brachionus</taxon>
    </lineage>
</organism>
<gene>
    <name evidence="1" type="ORF">BpHYR1_004352</name>
</gene>
<evidence type="ECO:0000313" key="2">
    <source>
        <dbReference type="Proteomes" id="UP000276133"/>
    </source>
</evidence>
<evidence type="ECO:0000313" key="1">
    <source>
        <dbReference type="EMBL" id="RNA11159.1"/>
    </source>
</evidence>
<comment type="caution">
    <text evidence="1">The sequence shown here is derived from an EMBL/GenBank/DDBJ whole genome shotgun (WGS) entry which is preliminary data.</text>
</comment>
<protein>
    <submittedName>
        <fullName evidence="1">Uncharacterized protein</fullName>
    </submittedName>
</protein>